<evidence type="ECO:0000259" key="1">
    <source>
        <dbReference type="Pfam" id="PF06568"/>
    </source>
</evidence>
<dbReference type="InterPro" id="IPR009506">
    <property type="entry name" value="YjiS-like"/>
</dbReference>
<organism evidence="2 4">
    <name type="scientific">Pseudomonas yamanorum</name>
    <dbReference type="NCBI Taxonomy" id="515393"/>
    <lineage>
        <taxon>Bacteria</taxon>
        <taxon>Pseudomonadati</taxon>
        <taxon>Pseudomonadota</taxon>
        <taxon>Gammaproteobacteria</taxon>
        <taxon>Pseudomonadales</taxon>
        <taxon>Pseudomonadaceae</taxon>
        <taxon>Pseudomonas</taxon>
    </lineage>
</organism>
<evidence type="ECO:0000313" key="3">
    <source>
        <dbReference type="EMBL" id="NWE73921.1"/>
    </source>
</evidence>
<evidence type="ECO:0000313" key="4">
    <source>
        <dbReference type="Proteomes" id="UP000531950"/>
    </source>
</evidence>
<evidence type="ECO:0000313" key="2">
    <source>
        <dbReference type="EMBL" id="NWE15489.1"/>
    </source>
</evidence>
<reference evidence="4 5" key="1">
    <citation type="submission" date="2020-04" db="EMBL/GenBank/DDBJ databases">
        <title>Molecular characterization of pseudomonads from Agaricus bisporus reveal novel blotch 2 pathogens in Western Europe.</title>
        <authorList>
            <person name="Taparia T."/>
            <person name="Krijger M."/>
            <person name="Haynes E."/>
            <person name="Elpinstone J.G."/>
            <person name="Noble R."/>
            <person name="Van Der Wolf J."/>
        </authorList>
    </citation>
    <scope>NUCLEOTIDE SEQUENCE [LARGE SCALE GENOMIC DNA]</scope>
    <source>
        <strain evidence="3 5">IPO3781</strain>
        <strain evidence="2 4">IPO3782</strain>
    </source>
</reference>
<proteinExistence type="predicted"/>
<dbReference type="Proteomes" id="UP000537188">
    <property type="component" value="Unassembled WGS sequence"/>
</dbReference>
<name>A0A7Y8EIW0_9PSED</name>
<dbReference type="Pfam" id="PF06568">
    <property type="entry name" value="YjiS-like"/>
    <property type="match status" value="1"/>
</dbReference>
<dbReference type="EMBL" id="JACARG010000045">
    <property type="protein sequence ID" value="NWE15489.1"/>
    <property type="molecule type" value="Genomic_DNA"/>
</dbReference>
<gene>
    <name evidence="2" type="ORF">HX822_21360</name>
    <name evidence="3" type="ORF">HX828_00045</name>
</gene>
<dbReference type="EMBL" id="JACARF010000001">
    <property type="protein sequence ID" value="NWE73921.1"/>
    <property type="molecule type" value="Genomic_DNA"/>
</dbReference>
<sequence length="64" mass="7604">MKTQAQHRPLLIRLLRRTALALARWEQRARTRRLLAQLDPRELSDAGISHGDRVAELSKWFWNE</sequence>
<evidence type="ECO:0000313" key="5">
    <source>
        <dbReference type="Proteomes" id="UP000537188"/>
    </source>
</evidence>
<feature type="domain" description="YjiS-like" evidence="1">
    <location>
        <begin position="20"/>
        <end position="53"/>
    </location>
</feature>
<dbReference type="RefSeq" id="WP_177043531.1">
    <property type="nucleotide sequence ID" value="NZ_JACAOQ010000002.1"/>
</dbReference>
<dbReference type="AlphaFoldDB" id="A0A7Y8EIW0"/>
<protein>
    <submittedName>
        <fullName evidence="2">DUF1127 domain-containing protein</fullName>
    </submittedName>
</protein>
<comment type="caution">
    <text evidence="2">The sequence shown here is derived from an EMBL/GenBank/DDBJ whole genome shotgun (WGS) entry which is preliminary data.</text>
</comment>
<dbReference type="Proteomes" id="UP000531950">
    <property type="component" value="Unassembled WGS sequence"/>
</dbReference>
<accession>A0A7Y8EIW0</accession>